<dbReference type="InterPro" id="IPR035994">
    <property type="entry name" value="Nucleoside_phosphorylase_sf"/>
</dbReference>
<dbReference type="Pfam" id="PF13374">
    <property type="entry name" value="TPR_10"/>
    <property type="match status" value="1"/>
</dbReference>
<feature type="domain" description="Nucleoside phosphorylase" evidence="2">
    <location>
        <begin position="14"/>
        <end position="130"/>
    </location>
</feature>
<dbReference type="Pfam" id="PF01048">
    <property type="entry name" value="PNP_UDP_1"/>
    <property type="match status" value="1"/>
</dbReference>
<dbReference type="InterPro" id="IPR000845">
    <property type="entry name" value="Nucleoside_phosphorylase_d"/>
</dbReference>
<evidence type="ECO:0000313" key="3">
    <source>
        <dbReference type="EMBL" id="CAG9977745.1"/>
    </source>
</evidence>
<evidence type="ECO:0000259" key="2">
    <source>
        <dbReference type="Pfam" id="PF01048"/>
    </source>
</evidence>
<dbReference type="OrthoDB" id="5986190at2759"/>
<dbReference type="InterPro" id="IPR053137">
    <property type="entry name" value="NLR-like"/>
</dbReference>
<organism evidence="3 4">
    <name type="scientific">Clonostachys byssicola</name>
    <dbReference type="NCBI Taxonomy" id="160290"/>
    <lineage>
        <taxon>Eukaryota</taxon>
        <taxon>Fungi</taxon>
        <taxon>Dikarya</taxon>
        <taxon>Ascomycota</taxon>
        <taxon>Pezizomycotina</taxon>
        <taxon>Sordariomycetes</taxon>
        <taxon>Hypocreomycetidae</taxon>
        <taxon>Hypocreales</taxon>
        <taxon>Bionectriaceae</taxon>
        <taxon>Clonostachys</taxon>
    </lineage>
</organism>
<reference evidence="3 4" key="2">
    <citation type="submission" date="2021-10" db="EMBL/GenBank/DDBJ databases">
        <authorList>
            <person name="Piombo E."/>
        </authorList>
    </citation>
    <scope>NUCLEOTIDE SEQUENCE [LARGE SCALE GENOMIC DNA]</scope>
</reference>
<dbReference type="GO" id="GO:0003824">
    <property type="term" value="F:catalytic activity"/>
    <property type="evidence" value="ECO:0007669"/>
    <property type="project" value="InterPro"/>
</dbReference>
<dbReference type="EMBL" id="CABFNO020001298">
    <property type="protein sequence ID" value="CAG9977745.1"/>
    <property type="molecule type" value="Genomic_DNA"/>
</dbReference>
<dbReference type="SUPFAM" id="SSF48452">
    <property type="entry name" value="TPR-like"/>
    <property type="match status" value="2"/>
</dbReference>
<sequence length="1068" mass="119550">MASTSRPRDRSDFRVAIFCALPLEADAIFLLFDHFWDDGDSSYGRAEGDPNHYTNGRIGQHDIVLAHLPGMGTQNAAAAAASLRTSYTELKLVFLVGICGGVPEIDGVDAFLGDVVISRSIVQYDYGRRYPDRFEVKATTEDSLGRANKDIRGLLASFETDREKARLEDKAGRYLQDIQNKTEPSGPRRLKGGRKYRNRGLGKDRLYKADYIHKHDEGCNVCRRGPCEQATKTSCSDLGCSASKLVLRTRSSDRNDDNYKPAIFIGKIGSGSTVMKSGKDRDRIAEEHDIVAFEMEGAGVWDEVPCLIVKGICDYADSHKDKRWQDFAAATAASVMKAILGRYNSNAPRRLPPHCHTIPYIRNQEVVKRQAEVEKLHQLLSNSSACQVAALWGLGGSGKTQIALEYAYQRWDARDCSVFWVHADMEATFVQNYKTIARKLGLDDTQNEENLLGAVRDRIESLESWVLVIDNTDDIKVFLPGQSAKKTANLIRYIPQSAGKSGTVLWTSRDERIDEIVGSGRAIEISRMTEAEGRELLYTKWNKKDSGAKDATITKLLAELEWLALAISQAGAFMRRTQTRANEYLSMLSKKKHRWALFKASETAGIQQTPGVPNSLLGTWHISIERMQKENQLAYHILNALAYVNNQSISELMVAEFANCHGKRAPCDCKDLRGRTNDLLVVEDDDLDEQDIEILIALARLKEYSFIQIHQNGKQKSYNMHKLVQDAARFGLSAGLMDDELRSGTSSEGEQYYAAIALKVMLSAFPGSKPGMWQQSEKYVEHAVQAAEWAEISGTPIRAARLLHEVCAFLAGRGHSLEVRRLELLEKNVLICQQALGGRHPDTLLIKYQLAKAYSLHGADQLAKDMTNQVYALQREVLGNTNASTLKTLTLKARILFEEEKFEESNQLLSQAMRRCRDDGKEKSYAAAIILDQQARLSEKQGDLKKAADLASSSLKIYQQKTTNQARILRSMDFMVSLYSRIGRYSEAVLVGESALDLAKVRWGSKQITTNGLMHRLAKSYFELGQYAKAEPLAKEAVRLGEEVPEISHSRLIRQSKRLLAEMSKLGY</sequence>
<dbReference type="SUPFAM" id="SSF53167">
    <property type="entry name" value="Purine and uridine phosphorylases"/>
    <property type="match status" value="1"/>
</dbReference>
<dbReference type="Pfam" id="PF00931">
    <property type="entry name" value="NB-ARC"/>
    <property type="match status" value="1"/>
</dbReference>
<name>A0A9N9U746_9HYPO</name>
<dbReference type="InterPro" id="IPR002182">
    <property type="entry name" value="NB-ARC"/>
</dbReference>
<dbReference type="InterPro" id="IPR027417">
    <property type="entry name" value="P-loop_NTPase"/>
</dbReference>
<proteinExistence type="predicted"/>
<reference evidence="4" key="1">
    <citation type="submission" date="2019-06" db="EMBL/GenBank/DDBJ databases">
        <authorList>
            <person name="Broberg M."/>
        </authorList>
    </citation>
    <scope>NUCLEOTIDE SEQUENCE [LARGE SCALE GENOMIC DNA]</scope>
</reference>
<dbReference type="AlphaFoldDB" id="A0A9N9U746"/>
<dbReference type="PANTHER" id="PTHR46082:SF6">
    <property type="entry name" value="AAA+ ATPASE DOMAIN-CONTAINING PROTEIN-RELATED"/>
    <property type="match status" value="1"/>
</dbReference>
<keyword evidence="4" id="KW-1185">Reference proteome</keyword>
<dbReference type="SUPFAM" id="SSF52540">
    <property type="entry name" value="P-loop containing nucleoside triphosphate hydrolases"/>
    <property type="match status" value="1"/>
</dbReference>
<dbReference type="InterPro" id="IPR011990">
    <property type="entry name" value="TPR-like_helical_dom_sf"/>
</dbReference>
<comment type="caution">
    <text evidence="3">The sequence shown here is derived from an EMBL/GenBank/DDBJ whole genome shotgun (WGS) entry which is preliminary data.</text>
</comment>
<gene>
    <name evidence="3" type="ORF">CBYS24578_00008849</name>
</gene>
<dbReference type="Proteomes" id="UP000754883">
    <property type="component" value="Unassembled WGS sequence"/>
</dbReference>
<dbReference type="GO" id="GO:0009116">
    <property type="term" value="P:nucleoside metabolic process"/>
    <property type="evidence" value="ECO:0007669"/>
    <property type="project" value="InterPro"/>
</dbReference>
<accession>A0A9N9U746</accession>
<dbReference type="GO" id="GO:0043531">
    <property type="term" value="F:ADP binding"/>
    <property type="evidence" value="ECO:0007669"/>
    <property type="project" value="InterPro"/>
</dbReference>
<evidence type="ECO:0000259" key="1">
    <source>
        <dbReference type="Pfam" id="PF00931"/>
    </source>
</evidence>
<feature type="domain" description="NB-ARC" evidence="1">
    <location>
        <begin position="370"/>
        <end position="545"/>
    </location>
</feature>
<dbReference type="Gene3D" id="1.25.40.10">
    <property type="entry name" value="Tetratricopeptide repeat domain"/>
    <property type="match status" value="2"/>
</dbReference>
<protein>
    <submittedName>
        <fullName evidence="3">Uncharacterized protein</fullName>
    </submittedName>
</protein>
<evidence type="ECO:0000313" key="4">
    <source>
        <dbReference type="Proteomes" id="UP000754883"/>
    </source>
</evidence>
<dbReference type="Gene3D" id="3.40.50.300">
    <property type="entry name" value="P-loop containing nucleotide triphosphate hydrolases"/>
    <property type="match status" value="1"/>
</dbReference>
<dbReference type="PANTHER" id="PTHR46082">
    <property type="entry name" value="ATP/GTP-BINDING PROTEIN-RELATED"/>
    <property type="match status" value="1"/>
</dbReference>
<dbReference type="Gene3D" id="3.40.50.1580">
    <property type="entry name" value="Nucleoside phosphorylase domain"/>
    <property type="match status" value="1"/>
</dbReference>